<evidence type="ECO:0000256" key="5">
    <source>
        <dbReference type="SAM" id="Phobius"/>
    </source>
</evidence>
<evidence type="ECO:0000256" key="3">
    <source>
        <dbReference type="ARBA" id="ARBA00022989"/>
    </source>
</evidence>
<keyword evidence="9" id="KW-1185">Reference proteome</keyword>
<evidence type="ECO:0000313" key="9">
    <source>
        <dbReference type="Proteomes" id="UP000078599"/>
    </source>
</evidence>
<dbReference type="Proteomes" id="UP000002372">
    <property type="component" value="Plasmid pTHI"/>
</dbReference>
<geneLocation type="plasmid" evidence="6 8">
    <name>pTHI</name>
</geneLocation>
<dbReference type="InterPro" id="IPR007792">
    <property type="entry name" value="T4SS_VirB3/TrbD/AvhB"/>
</dbReference>
<gene>
    <name evidence="6" type="primary">virB3</name>
    <name evidence="7" type="synonym">virB</name>
    <name evidence="6" type="ordered locus">THI_p0058</name>
    <name evidence="7" type="ORF">THICB1_200005</name>
</gene>
<evidence type="ECO:0000313" key="8">
    <source>
        <dbReference type="Proteomes" id="UP000002372"/>
    </source>
</evidence>
<dbReference type="GO" id="GO:0016020">
    <property type="term" value="C:membrane"/>
    <property type="evidence" value="ECO:0007669"/>
    <property type="project" value="UniProtKB-SubCell"/>
</dbReference>
<dbReference type="EMBL" id="CTRI01000013">
    <property type="protein sequence ID" value="CQR32584.1"/>
    <property type="molecule type" value="Genomic_DNA"/>
</dbReference>
<keyword evidence="3 5" id="KW-1133">Transmembrane helix</keyword>
<protein>
    <submittedName>
        <fullName evidence="6">Type IV secretory pathway, VirB3 component</fullName>
    </submittedName>
</protein>
<feature type="transmembrane region" description="Helical" evidence="5">
    <location>
        <begin position="20"/>
        <end position="42"/>
    </location>
</feature>
<dbReference type="AlphaFoldDB" id="D6CVW5"/>
<reference evidence="7 9" key="5">
    <citation type="submission" date="2015-03" db="EMBL/GenBank/DDBJ databases">
        <authorList>
            <person name="Regsiter A."/>
            <person name="william w."/>
        </authorList>
    </citation>
    <scope>NUCLEOTIDE SEQUENCE [LARGE SCALE GENOMIC DNA]</scope>
    <source>
        <strain evidence="7 9">CB1</strain>
    </source>
</reference>
<dbReference type="HOGENOM" id="CLU_158477_3_0_4"/>
<organism evidence="6 8">
    <name type="scientific">Thiomonas arsenitoxydans (strain DSM 22701 / CIP 110005 / 3As)</name>
    <dbReference type="NCBI Taxonomy" id="426114"/>
    <lineage>
        <taxon>Bacteria</taxon>
        <taxon>Pseudomonadati</taxon>
        <taxon>Pseudomonadota</taxon>
        <taxon>Betaproteobacteria</taxon>
        <taxon>Burkholderiales</taxon>
        <taxon>Thiomonas</taxon>
    </lineage>
</organism>
<keyword evidence="6" id="KW-0614">Plasmid</keyword>
<keyword evidence="2 5" id="KW-0812">Transmembrane</keyword>
<reference key="1">
    <citation type="submission" date="2009-07" db="EMBL/GenBank/DDBJ databases">
        <authorList>
            <person name="Genoscope - CEA"/>
        </authorList>
    </citation>
    <scope>NUCLEOTIDE SEQUENCE</scope>
    <source>
        <strain>3As</strain>
    </source>
</reference>
<proteinExistence type="predicted"/>
<reference evidence="8" key="2">
    <citation type="journal article" date="2010" name="PLoS Genet.">
        <title>Structure, function, and evolution of the Thiomonas spp. genome.</title>
        <authorList>
            <person name="Arsene-Ploetze F."/>
            <person name="Koechler S."/>
            <person name="Marchal M."/>
            <person name="Coppee J.Y."/>
            <person name="Chandler M."/>
            <person name="Bonnefoy V."/>
            <person name="Brochier-Armanet C."/>
            <person name="Barakat M."/>
            <person name="Barbe V."/>
            <person name="Battaglia-Brunet F."/>
            <person name="Bruneel O."/>
            <person name="Bryan C.G."/>
            <person name="Cleiss-Arnold J."/>
            <person name="Cruveiller S."/>
            <person name="Erhardt M."/>
            <person name="Heinrich-Salmeron A."/>
            <person name="Hommais F."/>
            <person name="Joulian C."/>
            <person name="Krin E."/>
            <person name="Lieutaud A."/>
            <person name="Lievremont D."/>
            <person name="Michel C."/>
            <person name="Muller D."/>
            <person name="Ortet P."/>
            <person name="Proux C."/>
            <person name="Siguier P."/>
            <person name="Roche D."/>
            <person name="Rouy Z."/>
            <person name="Salvignol G."/>
            <person name="Slyemi D."/>
            <person name="Talla E."/>
            <person name="Weiss S."/>
            <person name="Weissenbach J."/>
            <person name="Medigue C."/>
            <person name="Bertin P.N."/>
        </authorList>
    </citation>
    <scope>NUCLEOTIDE SEQUENCE [LARGE SCALE GENOMIC DNA]</scope>
    <source>
        <strain evidence="8">DSM 22701 / CIP 110005 / 3As</strain>
    </source>
</reference>
<keyword evidence="4 5" id="KW-0472">Membrane</keyword>
<dbReference type="EMBL" id="FP475957">
    <property type="protein sequence ID" value="CAZ90454.1"/>
    <property type="molecule type" value="Genomic_DNA"/>
</dbReference>
<evidence type="ECO:0000256" key="1">
    <source>
        <dbReference type="ARBA" id="ARBA00004370"/>
    </source>
</evidence>
<dbReference type="RefSeq" id="WP_020909921.1">
    <property type="nucleotide sequence ID" value="NC_014144.1"/>
</dbReference>
<dbReference type="KEGG" id="thi:THI_p0058"/>
<comment type="subcellular location">
    <subcellularLocation>
        <location evidence="1">Membrane</location>
    </subcellularLocation>
</comment>
<evidence type="ECO:0000256" key="4">
    <source>
        <dbReference type="ARBA" id="ARBA00023136"/>
    </source>
</evidence>
<evidence type="ECO:0000313" key="7">
    <source>
        <dbReference type="EMBL" id="CQR32584.1"/>
    </source>
</evidence>
<dbReference type="Pfam" id="PF05101">
    <property type="entry name" value="VirB3"/>
    <property type="match status" value="1"/>
</dbReference>
<reference key="3">
    <citation type="journal article" date="2010" name="PLoS Genet.">
        <title>Structure, function, and evolution of the Thiomonas spp. genome.</title>
        <authorList>
            <person name="Arsene-Ploetze F."/>
            <person name="Koechler S."/>
            <person name="Marchal M."/>
            <person name="Coppee J.-.Y."/>
            <person name="Chandler M."/>
            <person name="Bonnefoy V."/>
            <person name="Brochier-Armanet C."/>
            <person name="Barakat M."/>
            <person name="Barbe V."/>
            <person name="Battaglia-Brunet F."/>
            <person name="Bruneel O."/>
            <person name="Bryan C.G."/>
            <person name="Cleiss-Arnold J."/>
            <person name="Cruveiller S."/>
            <person name="Erhardt M."/>
            <person name="Heinrich-Salmeron A."/>
            <person name="Hommais F."/>
            <person name="Joulian C."/>
            <person name="Krin E."/>
            <person name="Lieutaud A."/>
            <person name="Lievremont D."/>
            <person name="Michel C."/>
            <person name="Muller D."/>
            <person name="Ortet P."/>
            <person name="Proux C."/>
            <person name="Siguier P."/>
            <person name="Roche D."/>
            <person name="Rouy Z."/>
            <person name="Salvignol G."/>
            <person name="Slyemi D."/>
            <person name="Talla E."/>
            <person name="Weiss S."/>
            <person name="Weissenbach J."/>
            <person name="Medigue C."/>
            <person name="Bertin P.N."/>
        </authorList>
    </citation>
    <scope>NUCLEOTIDE SEQUENCE</scope>
    <source>
        <strain>3As</strain>
    </source>
</reference>
<evidence type="ECO:0000256" key="2">
    <source>
        <dbReference type="ARBA" id="ARBA00022692"/>
    </source>
</evidence>
<name>D6CVW5_THIA3</name>
<dbReference type="Proteomes" id="UP000078599">
    <property type="component" value="Unassembled WGS sequence"/>
</dbReference>
<reference evidence="6" key="4">
    <citation type="submission" date="2010-07" db="EMBL/GenBank/DDBJ databases">
        <authorList>
            <person name="Genoscope - CEA"/>
        </authorList>
    </citation>
    <scope>NUCLEOTIDE SEQUENCE</scope>
    <source>
        <strain evidence="6">3As</strain>
        <plasmid evidence="6">pTHI</plasmid>
    </source>
</reference>
<accession>D6CVW5</accession>
<evidence type="ECO:0000313" key="6">
    <source>
        <dbReference type="EMBL" id="CAZ90454.1"/>
    </source>
</evidence>
<sequence length="107" mass="11554">MQDEELHTDPLFAGLTRPATVAGVPLTAFVIEALIVIVAFLASKNIFTFLLAIPLHGALYALSAKDGGIFHELMLAAQTNAPVQNRSVWEGAASFSPVKQRKPRKLL</sequence>